<dbReference type="InterPro" id="IPR011701">
    <property type="entry name" value="MFS"/>
</dbReference>
<feature type="transmembrane region" description="Helical" evidence="6">
    <location>
        <begin position="108"/>
        <end position="128"/>
    </location>
</feature>
<feature type="transmembrane region" description="Helical" evidence="6">
    <location>
        <begin position="274"/>
        <end position="290"/>
    </location>
</feature>
<keyword evidence="8" id="KW-1185">Reference proteome</keyword>
<keyword evidence="4 6" id="KW-0472">Membrane</keyword>
<evidence type="ECO:0000256" key="4">
    <source>
        <dbReference type="ARBA" id="ARBA00023136"/>
    </source>
</evidence>
<reference evidence="7 8" key="1">
    <citation type="journal article" date="2024" name="bioRxiv">
        <title>Comparative genomics of Cryptococcus and Kwoniella reveals pathogenesis evolution and contrasting karyotype dynamics via intercentromeric recombination or chromosome fusion.</title>
        <authorList>
            <person name="Coelho M.A."/>
            <person name="David-Palma M."/>
            <person name="Shea T."/>
            <person name="Bowers K."/>
            <person name="McGinley-Smith S."/>
            <person name="Mohammad A.W."/>
            <person name="Gnirke A."/>
            <person name="Yurkov A.M."/>
            <person name="Nowrousian M."/>
            <person name="Sun S."/>
            <person name="Cuomo C.A."/>
            <person name="Heitman J."/>
        </authorList>
    </citation>
    <scope>NUCLEOTIDE SEQUENCE [LARGE SCALE GENOMIC DNA]</scope>
    <source>
        <strain evidence="7 8">CBS 13917</strain>
    </source>
</reference>
<evidence type="ECO:0000256" key="2">
    <source>
        <dbReference type="ARBA" id="ARBA00022692"/>
    </source>
</evidence>
<dbReference type="AlphaFoldDB" id="A0AAW0Z1Y2"/>
<comment type="caution">
    <text evidence="7">The sequence shown here is derived from an EMBL/GenBank/DDBJ whole genome shotgun (WGS) entry which is preliminary data.</text>
</comment>
<dbReference type="Proteomes" id="UP001388673">
    <property type="component" value="Unassembled WGS sequence"/>
</dbReference>
<comment type="subcellular location">
    <subcellularLocation>
        <location evidence="1">Membrane</location>
        <topology evidence="1">Multi-pass membrane protein</topology>
    </subcellularLocation>
</comment>
<dbReference type="RefSeq" id="XP_066804411.1">
    <property type="nucleotide sequence ID" value="XM_066944488.1"/>
</dbReference>
<dbReference type="PANTHER" id="PTHR23294:SF55">
    <property type="entry name" value="TRANSPORTER, PUTATIVE (AFU_ORTHOLOGUE AFUA_1G17480)-RELATED"/>
    <property type="match status" value="1"/>
</dbReference>
<dbReference type="GO" id="GO:0016020">
    <property type="term" value="C:membrane"/>
    <property type="evidence" value="ECO:0007669"/>
    <property type="project" value="UniProtKB-SubCell"/>
</dbReference>
<feature type="transmembrane region" description="Helical" evidence="6">
    <location>
        <begin position="39"/>
        <end position="61"/>
    </location>
</feature>
<evidence type="ECO:0000256" key="3">
    <source>
        <dbReference type="ARBA" id="ARBA00022989"/>
    </source>
</evidence>
<dbReference type="InterPro" id="IPR051617">
    <property type="entry name" value="UNC-93-like_regulator"/>
</dbReference>
<feature type="transmembrane region" description="Helical" evidence="6">
    <location>
        <begin position="379"/>
        <end position="403"/>
    </location>
</feature>
<accession>A0AAW0Z1Y2</accession>
<organism evidence="7 8">
    <name type="scientific">Kwoniella newhampshirensis</name>
    <dbReference type="NCBI Taxonomy" id="1651941"/>
    <lineage>
        <taxon>Eukaryota</taxon>
        <taxon>Fungi</taxon>
        <taxon>Dikarya</taxon>
        <taxon>Basidiomycota</taxon>
        <taxon>Agaricomycotina</taxon>
        <taxon>Tremellomycetes</taxon>
        <taxon>Tremellales</taxon>
        <taxon>Cryptococcaceae</taxon>
        <taxon>Kwoniella</taxon>
    </lineage>
</organism>
<feature type="transmembrane region" description="Helical" evidence="6">
    <location>
        <begin position="446"/>
        <end position="464"/>
    </location>
</feature>
<name>A0AAW0Z1Y2_9TREE</name>
<gene>
    <name evidence="7" type="ORF">IAR55_001361</name>
</gene>
<dbReference type="GO" id="GO:0022857">
    <property type="term" value="F:transmembrane transporter activity"/>
    <property type="evidence" value="ECO:0007669"/>
    <property type="project" value="InterPro"/>
</dbReference>
<feature type="region of interest" description="Disordered" evidence="5">
    <location>
        <begin position="473"/>
        <end position="493"/>
    </location>
</feature>
<feature type="transmembrane region" description="Helical" evidence="6">
    <location>
        <begin position="170"/>
        <end position="194"/>
    </location>
</feature>
<dbReference type="EMBL" id="JBCAWK010000003">
    <property type="protein sequence ID" value="KAK8864115.1"/>
    <property type="molecule type" value="Genomic_DNA"/>
</dbReference>
<proteinExistence type="predicted"/>
<evidence type="ECO:0000256" key="5">
    <source>
        <dbReference type="SAM" id="MobiDB-lite"/>
    </source>
</evidence>
<feature type="transmembrane region" description="Helical" evidence="6">
    <location>
        <begin position="310"/>
        <end position="327"/>
    </location>
</feature>
<dbReference type="Pfam" id="PF07690">
    <property type="entry name" value="MFS_1"/>
    <property type="match status" value="1"/>
</dbReference>
<sequence>MSNQQVSAAESKLPETDIVVQVESQVHDDRASKSWAYRFYTTAWFQIILTSVVAFCCPGMYNAMSGMGGGGNVDPHISAQSSVALTATGAASYLVVCVPIFEIIGVRAMALGGWTYALYSGALLNYSIRGEGAFVVASGAILGLGSAFFWLTQGAIMLSYPLPHQKGRAIAAFWIIFNLGGMIGAFIAFGQNYGRTTSGTVSPSTYWAFIAIMIVGAILSCCLAPPHKVARSDGSRAGTEPDLVKSNLPLTTRFVNVIKREVLSILEIRHEKRVFFLIPMFFSANWFYSYQQNVVNGISFDLDGRTLNSALYWGAQMFGGFFIGAVLDMPKVSRPKRALIGWALVFVFGNATMGGGLAFENVREKNPVDWINFHSGYYAGPAILYFCYGMLDALWQSLSYWLLGAMCSTPTHAGKLVAIYKVSQSVGAAIAYQLTTDNLSPRKQFISNWALIAGTLLVALPAVLKITEPTEEEAAGGAVVRPGEEVEGSDDKL</sequence>
<feature type="transmembrane region" description="Helical" evidence="6">
    <location>
        <begin position="339"/>
        <end position="359"/>
    </location>
</feature>
<feature type="transmembrane region" description="Helical" evidence="6">
    <location>
        <begin position="81"/>
        <end position="101"/>
    </location>
</feature>
<dbReference type="GeneID" id="92178620"/>
<evidence type="ECO:0000256" key="1">
    <source>
        <dbReference type="ARBA" id="ARBA00004141"/>
    </source>
</evidence>
<evidence type="ECO:0000313" key="8">
    <source>
        <dbReference type="Proteomes" id="UP001388673"/>
    </source>
</evidence>
<dbReference type="InterPro" id="IPR036259">
    <property type="entry name" value="MFS_trans_sf"/>
</dbReference>
<evidence type="ECO:0000313" key="7">
    <source>
        <dbReference type="EMBL" id="KAK8864115.1"/>
    </source>
</evidence>
<protein>
    <recommendedName>
        <fullName evidence="9">UNC93-like protein</fullName>
    </recommendedName>
</protein>
<dbReference type="Gene3D" id="1.20.1250.20">
    <property type="entry name" value="MFS general substrate transporter like domains"/>
    <property type="match status" value="1"/>
</dbReference>
<feature type="transmembrane region" description="Helical" evidence="6">
    <location>
        <begin position="206"/>
        <end position="226"/>
    </location>
</feature>
<evidence type="ECO:0008006" key="9">
    <source>
        <dbReference type="Google" id="ProtNLM"/>
    </source>
</evidence>
<feature type="transmembrane region" description="Helical" evidence="6">
    <location>
        <begin position="134"/>
        <end position="158"/>
    </location>
</feature>
<dbReference type="PANTHER" id="PTHR23294">
    <property type="entry name" value="ET TRANSLATION PRODUCT-RELATED"/>
    <property type="match status" value="1"/>
</dbReference>
<evidence type="ECO:0000256" key="6">
    <source>
        <dbReference type="SAM" id="Phobius"/>
    </source>
</evidence>
<keyword evidence="3 6" id="KW-1133">Transmembrane helix</keyword>
<dbReference type="SUPFAM" id="SSF103473">
    <property type="entry name" value="MFS general substrate transporter"/>
    <property type="match status" value="1"/>
</dbReference>
<keyword evidence="2 6" id="KW-0812">Transmembrane</keyword>
<feature type="transmembrane region" description="Helical" evidence="6">
    <location>
        <begin position="415"/>
        <end position="434"/>
    </location>
</feature>
<dbReference type="KEGG" id="kne:92178620"/>